<keyword evidence="1" id="KW-1133">Transmembrane helix</keyword>
<feature type="transmembrane region" description="Helical" evidence="1">
    <location>
        <begin position="61"/>
        <end position="78"/>
    </location>
</feature>
<comment type="caution">
    <text evidence="2">The sequence shown here is derived from an EMBL/GenBank/DDBJ whole genome shotgun (WGS) entry which is preliminary data.</text>
</comment>
<keyword evidence="1" id="KW-0472">Membrane</keyword>
<name>A0AAV4VES0_CAEEX</name>
<dbReference type="Proteomes" id="UP001054945">
    <property type="component" value="Unassembled WGS sequence"/>
</dbReference>
<sequence>MGAPFRFVEILRPFLLLFHFSSYHHFVICFGVSIVIRFRVLPACVPRRRLCGGSYVKRARFFIFFFFIIIIAVEGGGSEKRRNNDEAQIVAFGFRMLWSGGHFRNTKRLCI</sequence>
<proteinExistence type="predicted"/>
<gene>
    <name evidence="2" type="ORF">CEXT_302551</name>
</gene>
<dbReference type="AlphaFoldDB" id="A0AAV4VES0"/>
<reference evidence="2 3" key="1">
    <citation type="submission" date="2021-06" db="EMBL/GenBank/DDBJ databases">
        <title>Caerostris extrusa draft genome.</title>
        <authorList>
            <person name="Kono N."/>
            <person name="Arakawa K."/>
        </authorList>
    </citation>
    <scope>NUCLEOTIDE SEQUENCE [LARGE SCALE GENOMIC DNA]</scope>
</reference>
<evidence type="ECO:0000256" key="1">
    <source>
        <dbReference type="SAM" id="Phobius"/>
    </source>
</evidence>
<evidence type="ECO:0000313" key="3">
    <source>
        <dbReference type="Proteomes" id="UP001054945"/>
    </source>
</evidence>
<organism evidence="2 3">
    <name type="scientific">Caerostris extrusa</name>
    <name type="common">Bark spider</name>
    <name type="synonym">Caerostris bankana</name>
    <dbReference type="NCBI Taxonomy" id="172846"/>
    <lineage>
        <taxon>Eukaryota</taxon>
        <taxon>Metazoa</taxon>
        <taxon>Ecdysozoa</taxon>
        <taxon>Arthropoda</taxon>
        <taxon>Chelicerata</taxon>
        <taxon>Arachnida</taxon>
        <taxon>Araneae</taxon>
        <taxon>Araneomorphae</taxon>
        <taxon>Entelegynae</taxon>
        <taxon>Araneoidea</taxon>
        <taxon>Araneidae</taxon>
        <taxon>Caerostris</taxon>
    </lineage>
</organism>
<protein>
    <submittedName>
        <fullName evidence="2">Uncharacterized protein</fullName>
    </submittedName>
</protein>
<dbReference type="EMBL" id="BPLR01014411">
    <property type="protein sequence ID" value="GIY68603.1"/>
    <property type="molecule type" value="Genomic_DNA"/>
</dbReference>
<keyword evidence="3" id="KW-1185">Reference proteome</keyword>
<keyword evidence="1" id="KW-0812">Transmembrane</keyword>
<accession>A0AAV4VES0</accession>
<feature type="transmembrane region" description="Helical" evidence="1">
    <location>
        <begin position="20"/>
        <end position="40"/>
    </location>
</feature>
<evidence type="ECO:0000313" key="2">
    <source>
        <dbReference type="EMBL" id="GIY68603.1"/>
    </source>
</evidence>